<name>A0A8D1H7T8_PIG</name>
<feature type="transmembrane region" description="Helical" evidence="1">
    <location>
        <begin position="6"/>
        <end position="25"/>
    </location>
</feature>
<keyword evidence="1" id="KW-0472">Membrane</keyword>
<proteinExistence type="predicted"/>
<evidence type="ECO:0000313" key="3">
    <source>
        <dbReference type="Proteomes" id="UP000694728"/>
    </source>
</evidence>
<dbReference type="Ensembl" id="ENSSSCT00045021574.1">
    <property type="protein sequence ID" value="ENSSSCP00045014836.1"/>
    <property type="gene ID" value="ENSSSCG00045012686.1"/>
</dbReference>
<sequence length="133" mass="15220">MVVLICISLIISEIDHFFICLLAIHMSSLEKYLFRSYAHFSVVLFVFLLLSCLSCLYISEIRLLSVAFLAKIFSNSLSCLFVFFMGSFAVKKLLIMIRSSWFIFVFIVIILGGCIKQNVAVIFVKKCSVYVFL</sequence>
<evidence type="ECO:0000313" key="2">
    <source>
        <dbReference type="Ensembl" id="ENSSSCP00045014836.1"/>
    </source>
</evidence>
<feature type="transmembrane region" description="Helical" evidence="1">
    <location>
        <begin position="101"/>
        <end position="124"/>
    </location>
</feature>
<dbReference type="Proteomes" id="UP000694728">
    <property type="component" value="Unplaced"/>
</dbReference>
<keyword evidence="1" id="KW-0812">Transmembrane</keyword>
<accession>A0A8D1H7T8</accession>
<organism evidence="2 3">
    <name type="scientific">Sus scrofa</name>
    <name type="common">Pig</name>
    <dbReference type="NCBI Taxonomy" id="9823"/>
    <lineage>
        <taxon>Eukaryota</taxon>
        <taxon>Metazoa</taxon>
        <taxon>Chordata</taxon>
        <taxon>Craniata</taxon>
        <taxon>Vertebrata</taxon>
        <taxon>Euteleostomi</taxon>
        <taxon>Mammalia</taxon>
        <taxon>Eutheria</taxon>
        <taxon>Laurasiatheria</taxon>
        <taxon>Artiodactyla</taxon>
        <taxon>Suina</taxon>
        <taxon>Suidae</taxon>
        <taxon>Sus</taxon>
    </lineage>
</organism>
<feature type="transmembrane region" description="Helical" evidence="1">
    <location>
        <begin position="37"/>
        <end position="59"/>
    </location>
</feature>
<keyword evidence="1" id="KW-1133">Transmembrane helix</keyword>
<dbReference type="AlphaFoldDB" id="A0A8D1H7T8"/>
<reference evidence="2" key="1">
    <citation type="submission" date="2025-08" db="UniProtKB">
        <authorList>
            <consortium name="Ensembl"/>
        </authorList>
    </citation>
    <scope>IDENTIFICATION</scope>
</reference>
<protein>
    <submittedName>
        <fullName evidence="2">Uncharacterized protein</fullName>
    </submittedName>
</protein>
<feature type="transmembrane region" description="Helical" evidence="1">
    <location>
        <begin position="65"/>
        <end position="89"/>
    </location>
</feature>
<evidence type="ECO:0000256" key="1">
    <source>
        <dbReference type="SAM" id="Phobius"/>
    </source>
</evidence>